<organism evidence="8">
    <name type="scientific">freshwater metagenome</name>
    <dbReference type="NCBI Taxonomy" id="449393"/>
    <lineage>
        <taxon>unclassified sequences</taxon>
        <taxon>metagenomes</taxon>
        <taxon>ecological metagenomes</taxon>
    </lineage>
</organism>
<gene>
    <name evidence="8" type="ORF">UFOPK1650_00723</name>
</gene>
<feature type="transmembrane region" description="Helical" evidence="6">
    <location>
        <begin position="20"/>
        <end position="43"/>
    </location>
</feature>
<dbReference type="GO" id="GO:0016020">
    <property type="term" value="C:membrane"/>
    <property type="evidence" value="ECO:0007669"/>
    <property type="project" value="UniProtKB-SubCell"/>
</dbReference>
<dbReference type="Pfam" id="PF02683">
    <property type="entry name" value="DsbD_TM"/>
    <property type="match status" value="1"/>
</dbReference>
<evidence type="ECO:0000256" key="3">
    <source>
        <dbReference type="ARBA" id="ARBA00022692"/>
    </source>
</evidence>
<evidence type="ECO:0000256" key="5">
    <source>
        <dbReference type="ARBA" id="ARBA00023136"/>
    </source>
</evidence>
<accession>A0A6J6E6D4</accession>
<sequence>MNEFLTDQIFDGSLILSAPIAFLAGIVSFLSPCVLPLLPGYLSYIAGASATRVRVLLGSTLFVLGFTALFISYGVIFGSLGTTLMRNADTFTKVLGVFTVFLGFVFIFSERFYRSFRFASPRVQGIVAAPLLGLLFGFGWTPCIGPTLASVQALAFSEASALRGAILSAFYSLGLGLPLILFALFLVRVRALHTFLLRNSRTFAVIGGSFLIAIGIAQITGLWGQWVASLQGSITNFIPVI</sequence>
<dbReference type="AlphaFoldDB" id="A0A6J6E6D4"/>
<evidence type="ECO:0000256" key="4">
    <source>
        <dbReference type="ARBA" id="ARBA00022989"/>
    </source>
</evidence>
<evidence type="ECO:0000256" key="6">
    <source>
        <dbReference type="SAM" id="Phobius"/>
    </source>
</evidence>
<keyword evidence="5 6" id="KW-0472">Membrane</keyword>
<keyword evidence="4 6" id="KW-1133">Transmembrane helix</keyword>
<protein>
    <submittedName>
        <fullName evidence="8">Unannotated protein</fullName>
    </submittedName>
</protein>
<feature type="domain" description="Cytochrome C biogenesis protein transmembrane" evidence="7">
    <location>
        <begin position="18"/>
        <end position="185"/>
    </location>
</feature>
<dbReference type="EMBL" id="CAEZTJ010000101">
    <property type="protein sequence ID" value="CAB4571406.1"/>
    <property type="molecule type" value="Genomic_DNA"/>
</dbReference>
<feature type="transmembrane region" description="Helical" evidence="6">
    <location>
        <begin position="95"/>
        <end position="113"/>
    </location>
</feature>
<feature type="transmembrane region" description="Helical" evidence="6">
    <location>
        <begin position="169"/>
        <end position="191"/>
    </location>
</feature>
<name>A0A6J6E6D4_9ZZZZ</name>
<dbReference type="PANTHER" id="PTHR31272">
    <property type="entry name" value="CYTOCHROME C-TYPE BIOGENESIS PROTEIN HI_1454-RELATED"/>
    <property type="match status" value="1"/>
</dbReference>
<feature type="transmembrane region" description="Helical" evidence="6">
    <location>
        <begin position="125"/>
        <end position="149"/>
    </location>
</feature>
<proteinExistence type="inferred from homology"/>
<evidence type="ECO:0000313" key="8">
    <source>
        <dbReference type="EMBL" id="CAB4571406.1"/>
    </source>
</evidence>
<keyword evidence="3 6" id="KW-0812">Transmembrane</keyword>
<evidence type="ECO:0000256" key="2">
    <source>
        <dbReference type="ARBA" id="ARBA00006143"/>
    </source>
</evidence>
<comment type="similarity">
    <text evidence="2">Belongs to the DsbD family.</text>
</comment>
<dbReference type="InterPro" id="IPR003834">
    <property type="entry name" value="Cyt_c_assmbl_TM_dom"/>
</dbReference>
<dbReference type="PANTHER" id="PTHR31272:SF4">
    <property type="entry name" value="CYTOCHROME C-TYPE BIOGENESIS PROTEIN HI_1454-RELATED"/>
    <property type="match status" value="1"/>
</dbReference>
<reference evidence="8" key="1">
    <citation type="submission" date="2020-05" db="EMBL/GenBank/DDBJ databases">
        <authorList>
            <person name="Chiriac C."/>
            <person name="Salcher M."/>
            <person name="Ghai R."/>
            <person name="Kavagutti S V."/>
        </authorList>
    </citation>
    <scope>NUCLEOTIDE SEQUENCE</scope>
</reference>
<dbReference type="InterPro" id="IPR051790">
    <property type="entry name" value="Cytochrome_c-biogenesis_DsbD"/>
</dbReference>
<feature type="transmembrane region" description="Helical" evidence="6">
    <location>
        <begin position="203"/>
        <end position="223"/>
    </location>
</feature>
<dbReference type="GO" id="GO:0017004">
    <property type="term" value="P:cytochrome complex assembly"/>
    <property type="evidence" value="ECO:0007669"/>
    <property type="project" value="InterPro"/>
</dbReference>
<evidence type="ECO:0000259" key="7">
    <source>
        <dbReference type="Pfam" id="PF02683"/>
    </source>
</evidence>
<evidence type="ECO:0000256" key="1">
    <source>
        <dbReference type="ARBA" id="ARBA00004141"/>
    </source>
</evidence>
<feature type="transmembrane region" description="Helical" evidence="6">
    <location>
        <begin position="55"/>
        <end position="75"/>
    </location>
</feature>
<comment type="subcellular location">
    <subcellularLocation>
        <location evidence="1">Membrane</location>
        <topology evidence="1">Multi-pass membrane protein</topology>
    </subcellularLocation>
</comment>